<evidence type="ECO:0000313" key="2">
    <source>
        <dbReference type="EMBL" id="KAK9940632.1"/>
    </source>
</evidence>
<feature type="domain" description="DUF4220" evidence="1">
    <location>
        <begin position="3"/>
        <end position="49"/>
    </location>
</feature>
<evidence type="ECO:0000313" key="3">
    <source>
        <dbReference type="Proteomes" id="UP001457282"/>
    </source>
</evidence>
<name>A0AAW1XUZ4_RUBAR</name>
<sequence>MLLVVPVLVAGIIKYGERTWVLRSASSKQLSDSLLPPPNPGNGYADLAEKYSAAKARGQGVGFFSTGTEGLTFFRVNPVIPEARPLHEGMKPLDYSKSSGVFMRTSSLTTMNFNTAMIL</sequence>
<dbReference type="InterPro" id="IPR025315">
    <property type="entry name" value="DUF4220"/>
</dbReference>
<dbReference type="Proteomes" id="UP001457282">
    <property type="component" value="Unassembled WGS sequence"/>
</dbReference>
<protein>
    <recommendedName>
        <fullName evidence="1">DUF4220 domain-containing protein</fullName>
    </recommendedName>
</protein>
<evidence type="ECO:0000259" key="1">
    <source>
        <dbReference type="Pfam" id="PF13968"/>
    </source>
</evidence>
<reference evidence="2 3" key="1">
    <citation type="journal article" date="2023" name="G3 (Bethesda)">
        <title>A chromosome-length genome assembly and annotation of blackberry (Rubus argutus, cv. 'Hillquist').</title>
        <authorList>
            <person name="Bruna T."/>
            <person name="Aryal R."/>
            <person name="Dudchenko O."/>
            <person name="Sargent D.J."/>
            <person name="Mead D."/>
            <person name="Buti M."/>
            <person name="Cavallini A."/>
            <person name="Hytonen T."/>
            <person name="Andres J."/>
            <person name="Pham M."/>
            <person name="Weisz D."/>
            <person name="Mascagni F."/>
            <person name="Usai G."/>
            <person name="Natali L."/>
            <person name="Bassil N."/>
            <person name="Fernandez G.E."/>
            <person name="Lomsadze A."/>
            <person name="Armour M."/>
            <person name="Olukolu B."/>
            <person name="Poorten T."/>
            <person name="Britton C."/>
            <person name="Davik J."/>
            <person name="Ashrafi H."/>
            <person name="Aiden E.L."/>
            <person name="Borodovsky M."/>
            <person name="Worthington M."/>
        </authorList>
    </citation>
    <scope>NUCLEOTIDE SEQUENCE [LARGE SCALE GENOMIC DNA]</scope>
    <source>
        <strain evidence="2">PI 553951</strain>
    </source>
</reference>
<dbReference type="EMBL" id="JBEDUW010000003">
    <property type="protein sequence ID" value="KAK9940632.1"/>
    <property type="molecule type" value="Genomic_DNA"/>
</dbReference>
<dbReference type="AlphaFoldDB" id="A0AAW1XUZ4"/>
<proteinExistence type="predicted"/>
<gene>
    <name evidence="2" type="ORF">M0R45_017283</name>
</gene>
<dbReference type="Pfam" id="PF13968">
    <property type="entry name" value="DUF4220"/>
    <property type="match status" value="1"/>
</dbReference>
<comment type="caution">
    <text evidence="2">The sequence shown here is derived from an EMBL/GenBank/DDBJ whole genome shotgun (WGS) entry which is preliminary data.</text>
</comment>
<organism evidence="2 3">
    <name type="scientific">Rubus argutus</name>
    <name type="common">Southern blackberry</name>
    <dbReference type="NCBI Taxonomy" id="59490"/>
    <lineage>
        <taxon>Eukaryota</taxon>
        <taxon>Viridiplantae</taxon>
        <taxon>Streptophyta</taxon>
        <taxon>Embryophyta</taxon>
        <taxon>Tracheophyta</taxon>
        <taxon>Spermatophyta</taxon>
        <taxon>Magnoliopsida</taxon>
        <taxon>eudicotyledons</taxon>
        <taxon>Gunneridae</taxon>
        <taxon>Pentapetalae</taxon>
        <taxon>rosids</taxon>
        <taxon>fabids</taxon>
        <taxon>Rosales</taxon>
        <taxon>Rosaceae</taxon>
        <taxon>Rosoideae</taxon>
        <taxon>Rosoideae incertae sedis</taxon>
        <taxon>Rubus</taxon>
    </lineage>
</organism>
<accession>A0AAW1XUZ4</accession>
<keyword evidence="3" id="KW-1185">Reference proteome</keyword>